<evidence type="ECO:0000313" key="2">
    <source>
        <dbReference type="Proteomes" id="UP000828390"/>
    </source>
</evidence>
<proteinExistence type="predicted"/>
<keyword evidence="2" id="KW-1185">Reference proteome</keyword>
<dbReference type="EMBL" id="JAIWYP010000005">
    <property type="protein sequence ID" value="KAH3824776.1"/>
    <property type="molecule type" value="Genomic_DNA"/>
</dbReference>
<organism evidence="1 2">
    <name type="scientific">Dreissena polymorpha</name>
    <name type="common">Zebra mussel</name>
    <name type="synonym">Mytilus polymorpha</name>
    <dbReference type="NCBI Taxonomy" id="45954"/>
    <lineage>
        <taxon>Eukaryota</taxon>
        <taxon>Metazoa</taxon>
        <taxon>Spiralia</taxon>
        <taxon>Lophotrochozoa</taxon>
        <taxon>Mollusca</taxon>
        <taxon>Bivalvia</taxon>
        <taxon>Autobranchia</taxon>
        <taxon>Heteroconchia</taxon>
        <taxon>Euheterodonta</taxon>
        <taxon>Imparidentia</taxon>
        <taxon>Neoheterodontei</taxon>
        <taxon>Myida</taxon>
        <taxon>Dreissenoidea</taxon>
        <taxon>Dreissenidae</taxon>
        <taxon>Dreissena</taxon>
    </lineage>
</organism>
<evidence type="ECO:0000313" key="1">
    <source>
        <dbReference type="EMBL" id="KAH3824776.1"/>
    </source>
</evidence>
<sequence length="116" mass="12009">MYKCEHLPHMQRTSLQIHPKLIYIKNTLYIYISSLYKENLQFDIKKTFDLIKPNSTLTSEINSKCCGGAGGGVTAAASAASVGAGAGACVDAGSNDDVGAGAYDDGGAGVDDGSCN</sequence>
<name>A0A9D4GW32_DREPO</name>
<dbReference type="Proteomes" id="UP000828390">
    <property type="component" value="Unassembled WGS sequence"/>
</dbReference>
<gene>
    <name evidence="1" type="ORF">DPMN_126629</name>
</gene>
<reference evidence="1" key="1">
    <citation type="journal article" date="2019" name="bioRxiv">
        <title>The Genome of the Zebra Mussel, Dreissena polymorpha: A Resource for Invasive Species Research.</title>
        <authorList>
            <person name="McCartney M.A."/>
            <person name="Auch B."/>
            <person name="Kono T."/>
            <person name="Mallez S."/>
            <person name="Zhang Y."/>
            <person name="Obille A."/>
            <person name="Becker A."/>
            <person name="Abrahante J.E."/>
            <person name="Garbe J."/>
            <person name="Badalamenti J.P."/>
            <person name="Herman A."/>
            <person name="Mangelson H."/>
            <person name="Liachko I."/>
            <person name="Sullivan S."/>
            <person name="Sone E.D."/>
            <person name="Koren S."/>
            <person name="Silverstein K.A.T."/>
            <person name="Beckman K.B."/>
            <person name="Gohl D.M."/>
        </authorList>
    </citation>
    <scope>NUCLEOTIDE SEQUENCE</scope>
    <source>
        <strain evidence="1">Duluth1</strain>
        <tissue evidence="1">Whole animal</tissue>
    </source>
</reference>
<comment type="caution">
    <text evidence="1">The sequence shown here is derived from an EMBL/GenBank/DDBJ whole genome shotgun (WGS) entry which is preliminary data.</text>
</comment>
<reference evidence="1" key="2">
    <citation type="submission" date="2020-11" db="EMBL/GenBank/DDBJ databases">
        <authorList>
            <person name="McCartney M.A."/>
            <person name="Auch B."/>
            <person name="Kono T."/>
            <person name="Mallez S."/>
            <person name="Becker A."/>
            <person name="Gohl D.M."/>
            <person name="Silverstein K.A.T."/>
            <person name="Koren S."/>
            <person name="Bechman K.B."/>
            <person name="Herman A."/>
            <person name="Abrahante J.E."/>
            <person name="Garbe J."/>
        </authorList>
    </citation>
    <scope>NUCLEOTIDE SEQUENCE</scope>
    <source>
        <strain evidence="1">Duluth1</strain>
        <tissue evidence="1">Whole animal</tissue>
    </source>
</reference>
<protein>
    <submittedName>
        <fullName evidence="1">Uncharacterized protein</fullName>
    </submittedName>
</protein>
<dbReference type="AlphaFoldDB" id="A0A9D4GW32"/>
<accession>A0A9D4GW32</accession>